<feature type="transmembrane region" description="Helical" evidence="1">
    <location>
        <begin position="12"/>
        <end position="34"/>
    </location>
</feature>
<feature type="transmembrane region" description="Helical" evidence="1">
    <location>
        <begin position="129"/>
        <end position="149"/>
    </location>
</feature>
<evidence type="ECO:0000313" key="3">
    <source>
        <dbReference type="Proteomes" id="UP001596036"/>
    </source>
</evidence>
<proteinExistence type="predicted"/>
<sequence length="254" mass="27542">MNAPRITIDRAIVTRILAVVAALFVVINLGMQWYRIHAGKEYVSGLAMMSLDGEHNLPELFSTLLLLGAAALLTLITLLERARRGRDTGKWALLAAGFVCMAVDESLSLHEALIEPVRHLLGGGELGLFYFAWVVPALVLIVALGIYFLPFMLRLPRRTMLAFAASAAIYLGGAVGVELFEGMYREHHAYRTLGFHLLVTLEEGMEMTGVIAFIHALLGHIAGRFGEIRLGVTGVAVASQEAAHTIGRPSPTSP</sequence>
<feature type="transmembrane region" description="Helical" evidence="1">
    <location>
        <begin position="161"/>
        <end position="184"/>
    </location>
</feature>
<reference evidence="3" key="1">
    <citation type="journal article" date="2019" name="Int. J. Syst. Evol. Microbiol.">
        <title>The Global Catalogue of Microorganisms (GCM) 10K type strain sequencing project: providing services to taxonomists for standard genome sequencing and annotation.</title>
        <authorList>
            <consortium name="The Broad Institute Genomics Platform"/>
            <consortium name="The Broad Institute Genome Sequencing Center for Infectious Disease"/>
            <person name="Wu L."/>
            <person name="Ma J."/>
        </authorList>
    </citation>
    <scope>NUCLEOTIDE SEQUENCE [LARGE SCALE GENOMIC DNA]</scope>
    <source>
        <strain evidence="3">KACC 11407</strain>
    </source>
</reference>
<dbReference type="EMBL" id="JBHSNM010000001">
    <property type="protein sequence ID" value="MFC5568913.1"/>
    <property type="molecule type" value="Genomic_DNA"/>
</dbReference>
<dbReference type="RefSeq" id="WP_386752660.1">
    <property type="nucleotide sequence ID" value="NZ_JBHSNM010000001.1"/>
</dbReference>
<evidence type="ECO:0000313" key="2">
    <source>
        <dbReference type="EMBL" id="MFC5568913.1"/>
    </source>
</evidence>
<keyword evidence="1" id="KW-0472">Membrane</keyword>
<feature type="transmembrane region" description="Helical" evidence="1">
    <location>
        <begin position="91"/>
        <end position="109"/>
    </location>
</feature>
<evidence type="ECO:0008006" key="4">
    <source>
        <dbReference type="Google" id="ProtNLM"/>
    </source>
</evidence>
<gene>
    <name evidence="2" type="ORF">ACFPN1_02400</name>
</gene>
<comment type="caution">
    <text evidence="2">The sequence shown here is derived from an EMBL/GenBank/DDBJ whole genome shotgun (WGS) entry which is preliminary data.</text>
</comment>
<feature type="transmembrane region" description="Helical" evidence="1">
    <location>
        <begin position="60"/>
        <end position="79"/>
    </location>
</feature>
<keyword evidence="1" id="KW-0812">Transmembrane</keyword>
<keyword evidence="3" id="KW-1185">Reference proteome</keyword>
<accession>A0ABW0SIQ0</accession>
<feature type="transmembrane region" description="Helical" evidence="1">
    <location>
        <begin position="204"/>
        <end position="222"/>
    </location>
</feature>
<organism evidence="2 3">
    <name type="scientific">Lysobacter yangpyeongensis</name>
    <dbReference type="NCBI Taxonomy" id="346182"/>
    <lineage>
        <taxon>Bacteria</taxon>
        <taxon>Pseudomonadati</taxon>
        <taxon>Pseudomonadota</taxon>
        <taxon>Gammaproteobacteria</taxon>
        <taxon>Lysobacterales</taxon>
        <taxon>Lysobacteraceae</taxon>
        <taxon>Lysobacter</taxon>
    </lineage>
</organism>
<dbReference type="Proteomes" id="UP001596036">
    <property type="component" value="Unassembled WGS sequence"/>
</dbReference>
<protein>
    <recommendedName>
        <fullName evidence="4">Multidrug transporter</fullName>
    </recommendedName>
</protein>
<name>A0ABW0SIQ0_9GAMM</name>
<keyword evidence="1" id="KW-1133">Transmembrane helix</keyword>
<evidence type="ECO:0000256" key="1">
    <source>
        <dbReference type="SAM" id="Phobius"/>
    </source>
</evidence>